<keyword evidence="3" id="KW-1185">Reference proteome</keyword>
<organism evidence="2 3">
    <name type="scientific">Mycena pura</name>
    <dbReference type="NCBI Taxonomy" id="153505"/>
    <lineage>
        <taxon>Eukaryota</taxon>
        <taxon>Fungi</taxon>
        <taxon>Dikarya</taxon>
        <taxon>Basidiomycota</taxon>
        <taxon>Agaricomycotina</taxon>
        <taxon>Agaricomycetes</taxon>
        <taxon>Agaricomycetidae</taxon>
        <taxon>Agaricales</taxon>
        <taxon>Marasmiineae</taxon>
        <taxon>Mycenaceae</taxon>
        <taxon>Mycena</taxon>
    </lineage>
</organism>
<accession>A0AAD6URR0</accession>
<protein>
    <submittedName>
        <fullName evidence="2">Uncharacterized protein</fullName>
    </submittedName>
</protein>
<evidence type="ECO:0000313" key="3">
    <source>
        <dbReference type="Proteomes" id="UP001219525"/>
    </source>
</evidence>
<dbReference type="AlphaFoldDB" id="A0AAD6URR0"/>
<gene>
    <name evidence="2" type="ORF">GGX14DRAFT_406507</name>
</gene>
<sequence>MAIAAGLASVGIGTVPYSYGVRLRYGAAVAVPYCHLAAQVRYGYGTIGASRPLPVPAKPAPLAPCPRPRPPIPCPALPAPAPPAKPMRTKPAPAKPAHPAWLSARAGPALSGWHKRNRWAAAGGAASPVQAAETQRRWCAAGGAAGAHVGGRRRRCEADGAGGAGAQAAETRRRRRRFPMWKLLMQKQ</sequence>
<name>A0AAD6URR0_9AGAR</name>
<dbReference type="Proteomes" id="UP001219525">
    <property type="component" value="Unassembled WGS sequence"/>
</dbReference>
<evidence type="ECO:0000256" key="1">
    <source>
        <dbReference type="SAM" id="MobiDB-lite"/>
    </source>
</evidence>
<proteinExistence type="predicted"/>
<comment type="caution">
    <text evidence="2">The sequence shown here is derived from an EMBL/GenBank/DDBJ whole genome shotgun (WGS) entry which is preliminary data.</text>
</comment>
<evidence type="ECO:0000313" key="2">
    <source>
        <dbReference type="EMBL" id="KAJ7192254.1"/>
    </source>
</evidence>
<feature type="region of interest" description="Disordered" evidence="1">
    <location>
        <begin position="144"/>
        <end position="174"/>
    </location>
</feature>
<dbReference type="EMBL" id="JARJCW010000122">
    <property type="protein sequence ID" value="KAJ7192254.1"/>
    <property type="molecule type" value="Genomic_DNA"/>
</dbReference>
<reference evidence="2" key="1">
    <citation type="submission" date="2023-03" db="EMBL/GenBank/DDBJ databases">
        <title>Massive genome expansion in bonnet fungi (Mycena s.s.) driven by repeated elements and novel gene families across ecological guilds.</title>
        <authorList>
            <consortium name="Lawrence Berkeley National Laboratory"/>
            <person name="Harder C.B."/>
            <person name="Miyauchi S."/>
            <person name="Viragh M."/>
            <person name="Kuo A."/>
            <person name="Thoen E."/>
            <person name="Andreopoulos B."/>
            <person name="Lu D."/>
            <person name="Skrede I."/>
            <person name="Drula E."/>
            <person name="Henrissat B."/>
            <person name="Morin E."/>
            <person name="Kohler A."/>
            <person name="Barry K."/>
            <person name="LaButti K."/>
            <person name="Morin E."/>
            <person name="Salamov A."/>
            <person name="Lipzen A."/>
            <person name="Mereny Z."/>
            <person name="Hegedus B."/>
            <person name="Baldrian P."/>
            <person name="Stursova M."/>
            <person name="Weitz H."/>
            <person name="Taylor A."/>
            <person name="Grigoriev I.V."/>
            <person name="Nagy L.G."/>
            <person name="Martin F."/>
            <person name="Kauserud H."/>
        </authorList>
    </citation>
    <scope>NUCLEOTIDE SEQUENCE</scope>
    <source>
        <strain evidence="2">9144</strain>
    </source>
</reference>